<dbReference type="PANTHER" id="PTHR34613">
    <property type="entry name" value="SLL0800 PROTEIN"/>
    <property type="match status" value="1"/>
</dbReference>
<protein>
    <recommendedName>
        <fullName evidence="1">DUF4351 domain-containing protein</fullName>
    </recommendedName>
</protein>
<gene>
    <name evidence="2" type="ORF">C7H19_20855</name>
</gene>
<dbReference type="InterPro" id="IPR025587">
    <property type="entry name" value="DUF4351"/>
</dbReference>
<dbReference type="Pfam" id="PF14261">
    <property type="entry name" value="DUF4351"/>
    <property type="match status" value="1"/>
</dbReference>
<dbReference type="Proteomes" id="UP000239001">
    <property type="component" value="Unassembled WGS sequence"/>
</dbReference>
<reference evidence="2 3" key="2">
    <citation type="submission" date="2018-03" db="EMBL/GenBank/DDBJ databases">
        <authorList>
            <person name="Keele B.F."/>
        </authorList>
    </citation>
    <scope>NUCLEOTIDE SEQUENCE [LARGE SCALE GENOMIC DNA]</scope>
    <source>
        <strain evidence="2 3">CCALA 016</strain>
    </source>
</reference>
<dbReference type="AlphaFoldDB" id="A0A2T1LSM0"/>
<comment type="caution">
    <text evidence="2">The sequence shown here is derived from an EMBL/GenBank/DDBJ whole genome shotgun (WGS) entry which is preliminary data.</text>
</comment>
<reference evidence="2 3" key="1">
    <citation type="submission" date="2018-03" db="EMBL/GenBank/DDBJ databases">
        <title>The ancient ancestry and fast evolution of plastids.</title>
        <authorList>
            <person name="Moore K.R."/>
            <person name="Magnabosco C."/>
            <person name="Momper L."/>
            <person name="Gold D.A."/>
            <person name="Bosak T."/>
            <person name="Fournier G.P."/>
        </authorList>
    </citation>
    <scope>NUCLEOTIDE SEQUENCE [LARGE SCALE GENOMIC DNA]</scope>
    <source>
        <strain evidence="2 3">CCALA 016</strain>
    </source>
</reference>
<accession>A0A2T1LSM0</accession>
<evidence type="ECO:0000259" key="1">
    <source>
        <dbReference type="Pfam" id="PF14261"/>
    </source>
</evidence>
<evidence type="ECO:0000313" key="2">
    <source>
        <dbReference type="EMBL" id="PSF33051.1"/>
    </source>
</evidence>
<dbReference type="OrthoDB" id="508261at2"/>
<proteinExistence type="predicted"/>
<name>A0A2T1LSM0_9CHRO</name>
<keyword evidence="3" id="KW-1185">Reference proteome</keyword>
<dbReference type="EMBL" id="PXOH01000034">
    <property type="protein sequence ID" value="PSF33051.1"/>
    <property type="molecule type" value="Genomic_DNA"/>
</dbReference>
<evidence type="ECO:0000313" key="3">
    <source>
        <dbReference type="Proteomes" id="UP000239001"/>
    </source>
</evidence>
<dbReference type="RefSeq" id="WP_106458849.1">
    <property type="nucleotide sequence ID" value="NZ_PXOH01000034.1"/>
</dbReference>
<sequence>MSYDSILKFVVETYPHTFVKWLLNVETENVTLLQAELNVEPIRADGLFFMQVAETILHLEFQTLPKSTPPLPLRMLDYWVRLYRQYNCLIEQVVIFLKPTTTEAVFIDYFREQNTTHLYRIIRIWELESESLIKIPGLLPLAVLAKGESSERILQQVAEAINIIEDRREKSNVSACVQLLAGLKFDQNLINLYLSEELMQESVIYNSILEKGLQKGFQQGMQQGVQQGIQQGEVNLLLRQLKRRFPDLTEAVEERIKQLSIEQIEALSDAFFEFQETADLVQWLDRVFS</sequence>
<organism evidence="2 3">
    <name type="scientific">Aphanothece hegewaldii CCALA 016</name>
    <dbReference type="NCBI Taxonomy" id="2107694"/>
    <lineage>
        <taxon>Bacteria</taxon>
        <taxon>Bacillati</taxon>
        <taxon>Cyanobacteriota</taxon>
        <taxon>Cyanophyceae</taxon>
        <taxon>Oscillatoriophycideae</taxon>
        <taxon>Chroococcales</taxon>
        <taxon>Aphanothecaceae</taxon>
        <taxon>Aphanothece</taxon>
    </lineage>
</organism>
<dbReference type="PANTHER" id="PTHR34613:SF1">
    <property type="entry name" value="SLL6017 PROTEIN"/>
    <property type="match status" value="1"/>
</dbReference>
<feature type="domain" description="DUF4351" evidence="1">
    <location>
        <begin position="226"/>
        <end position="284"/>
    </location>
</feature>